<gene>
    <name evidence="1" type="ORF">GA0070558_15422</name>
</gene>
<dbReference type="AlphaFoldDB" id="A0A1C4YLP0"/>
<dbReference type="EMBL" id="FMCW01000054">
    <property type="protein sequence ID" value="SCF21614.1"/>
    <property type="molecule type" value="Genomic_DNA"/>
</dbReference>
<accession>A0A1C4YLP0</accession>
<dbReference type="Gene3D" id="3.20.20.80">
    <property type="entry name" value="Glycosidases"/>
    <property type="match status" value="1"/>
</dbReference>
<evidence type="ECO:0000313" key="1">
    <source>
        <dbReference type="EMBL" id="SCF21614.1"/>
    </source>
</evidence>
<evidence type="ECO:0000313" key="2">
    <source>
        <dbReference type="Proteomes" id="UP000199375"/>
    </source>
</evidence>
<dbReference type="Proteomes" id="UP000199375">
    <property type="component" value="Unassembled WGS sequence"/>
</dbReference>
<protein>
    <submittedName>
        <fullName evidence="1">Uncharacterized protein</fullName>
    </submittedName>
</protein>
<dbReference type="RefSeq" id="WP_091286757.1">
    <property type="nucleotide sequence ID" value="NZ_FMCW01000054.1"/>
</dbReference>
<reference evidence="1 2" key="1">
    <citation type="submission" date="2016-06" db="EMBL/GenBank/DDBJ databases">
        <authorList>
            <person name="Kjaerup R.B."/>
            <person name="Dalgaard T.S."/>
            <person name="Juul-Madsen H.R."/>
        </authorList>
    </citation>
    <scope>NUCLEOTIDE SEQUENCE [LARGE SCALE GENOMIC DNA]</scope>
    <source>
        <strain evidence="1 2">DSM 45626</strain>
    </source>
</reference>
<organism evidence="1 2">
    <name type="scientific">Micromonospora haikouensis</name>
    <dbReference type="NCBI Taxonomy" id="686309"/>
    <lineage>
        <taxon>Bacteria</taxon>
        <taxon>Bacillati</taxon>
        <taxon>Actinomycetota</taxon>
        <taxon>Actinomycetes</taxon>
        <taxon>Micromonosporales</taxon>
        <taxon>Micromonosporaceae</taxon>
        <taxon>Micromonospora</taxon>
    </lineage>
</organism>
<sequence>MGSLVGIQIGAISFVDEGVDQVLDIVGEAAAVDAVFVATQSFDRGLQGRQVVSRPWPGHGARELDHHHVGGSYVTQHPEFYANTALGPFRAPDREVAGFDVLEQVIPAARRRGMRVYSFVLENTHSGLTRHVPNWPKVLQVDAWGRADPYACVRNPDYVAWWLGLIEDQLKSYPLDGLMFGSERHGPLGNVLGDGGFARDGNPYCFCPHCEAAGHRRGIDVRRAREGYVALHRLAHGGADPGGDSGFVRFLRLLTEYPEILAWEQLWTDGFEALRRQLYGTAKFLAPHVQVGWHVWHHNSFSPLYRAQTDFAALAEYADFVKPVLYNNCAGYRLHHHIRQVARSIFAGVDEQTLYDLYRGVLGYDEAVRFDDLPATGLSADYVTRETRRTVTAVAGRAAVYPGLDLDVPTPEHVKKTSPEEVRASVTAALDGGADGIILSRKYSEMRLDNLAAVGDTLRARA</sequence>
<proteinExistence type="predicted"/>
<name>A0A1C4YLP0_9ACTN</name>